<proteinExistence type="predicted"/>
<evidence type="ECO:0000313" key="1">
    <source>
        <dbReference type="EMBL" id="CAJ1390511.1"/>
    </source>
</evidence>
<protein>
    <submittedName>
        <fullName evidence="1">Uncharacterized protein</fullName>
    </submittedName>
</protein>
<dbReference type="AlphaFoldDB" id="A0AA36IMG2"/>
<evidence type="ECO:0000313" key="2">
    <source>
        <dbReference type="Proteomes" id="UP001178507"/>
    </source>
</evidence>
<sequence length="340" mass="37291">MCLVKRTRLSLELLAVERFCFESALERIGGFQNSTVTFVLVEITGQLSALQLSELIRRACGSIRLVFSWYPGLLPKLALTLSLGSVLLPKSLEADLSSRCAPTLYRDTFPLGQVTLCCSQMQDAELLSPLDGLDLALARAQTRKPSQRIDWAKNLEQARAFLQEAHAWMEREAEWRSASGQRQEMLLLLVASDEALVQRHYGAMDGVHIFRLNHAERQVLAPVEALLERVGPSTPKLPIIVLLGVGFITPSKLEDLVARAYVSGVRVILVAPEPLAFLRCIRVTTRRGTEYLQATVLNVRSAPSADGPDSLQLATRALRIVLGAAPSKPLLEAMEAGASA</sequence>
<gene>
    <name evidence="1" type="ORF">EVOR1521_LOCUS15909</name>
</gene>
<name>A0AA36IMG2_9DINO</name>
<dbReference type="Proteomes" id="UP001178507">
    <property type="component" value="Unassembled WGS sequence"/>
</dbReference>
<comment type="caution">
    <text evidence="1">The sequence shown here is derived from an EMBL/GenBank/DDBJ whole genome shotgun (WGS) entry which is preliminary data.</text>
</comment>
<reference evidence="1" key="1">
    <citation type="submission" date="2023-08" db="EMBL/GenBank/DDBJ databases">
        <authorList>
            <person name="Chen Y."/>
            <person name="Shah S."/>
            <person name="Dougan E. K."/>
            <person name="Thang M."/>
            <person name="Chan C."/>
        </authorList>
    </citation>
    <scope>NUCLEOTIDE SEQUENCE</scope>
</reference>
<dbReference type="EMBL" id="CAUJNA010002090">
    <property type="protein sequence ID" value="CAJ1390511.1"/>
    <property type="molecule type" value="Genomic_DNA"/>
</dbReference>
<accession>A0AA36IMG2</accession>
<keyword evidence="2" id="KW-1185">Reference proteome</keyword>
<organism evidence="1 2">
    <name type="scientific">Effrenium voratum</name>
    <dbReference type="NCBI Taxonomy" id="2562239"/>
    <lineage>
        <taxon>Eukaryota</taxon>
        <taxon>Sar</taxon>
        <taxon>Alveolata</taxon>
        <taxon>Dinophyceae</taxon>
        <taxon>Suessiales</taxon>
        <taxon>Symbiodiniaceae</taxon>
        <taxon>Effrenium</taxon>
    </lineage>
</organism>